<dbReference type="GO" id="GO:0098808">
    <property type="term" value="F:mRNA cap binding"/>
    <property type="evidence" value="ECO:0007669"/>
    <property type="project" value="UniProtKB-UniRule"/>
</dbReference>
<dbReference type="SMART" id="SM01381">
    <property type="entry name" value="7TM_GPCR_Srsx"/>
    <property type="match status" value="1"/>
</dbReference>
<evidence type="ECO:0000256" key="9">
    <source>
        <dbReference type="ARBA" id="ARBA00023040"/>
    </source>
</evidence>
<evidence type="ECO:0000256" key="15">
    <source>
        <dbReference type="HAMAP-Rule" id="MF_03003"/>
    </source>
</evidence>
<feature type="compositionally biased region" description="Basic and acidic residues" evidence="17">
    <location>
        <begin position="343"/>
        <end position="361"/>
    </location>
</feature>
<dbReference type="GO" id="GO:0033290">
    <property type="term" value="C:eukaryotic 48S preinitiation complex"/>
    <property type="evidence" value="ECO:0007669"/>
    <property type="project" value="UniProtKB-UniRule"/>
</dbReference>
<dbReference type="PANTHER" id="PTHR12399">
    <property type="entry name" value="EUKARYOTIC TRANSLATION INITIATION FACTOR 3 SUBUNIT 7"/>
    <property type="match status" value="1"/>
</dbReference>
<dbReference type="PROSITE" id="PS00237">
    <property type="entry name" value="G_PROTEIN_RECEP_F1_1"/>
    <property type="match status" value="1"/>
</dbReference>
<keyword evidence="7 15" id="KW-0648">Protein biosynthesis</keyword>
<dbReference type="GO" id="GO:0005852">
    <property type="term" value="C:eukaryotic translation initiation factor 3 complex"/>
    <property type="evidence" value="ECO:0007669"/>
    <property type="project" value="UniProtKB-UniRule"/>
</dbReference>
<feature type="transmembrane region" description="Helical" evidence="18">
    <location>
        <begin position="178"/>
        <end position="197"/>
    </location>
</feature>
<reference evidence="20" key="1">
    <citation type="submission" date="2023-08" db="EMBL/GenBank/DDBJ databases">
        <title>Chromosome-level Genome Assembly of mud carp (Cirrhinus molitorella).</title>
        <authorList>
            <person name="Liu H."/>
        </authorList>
    </citation>
    <scope>NUCLEOTIDE SEQUENCE</scope>
    <source>
        <strain evidence="20">Prfri</strain>
        <tissue evidence="20">Muscle</tissue>
    </source>
</reference>
<dbReference type="PRINTS" id="PR00246">
    <property type="entry name" value="SOMATOSTATNR"/>
</dbReference>
<proteinExistence type="inferred from homology"/>
<feature type="compositionally biased region" description="Acidic residues" evidence="17">
    <location>
        <begin position="375"/>
        <end position="385"/>
    </location>
</feature>
<keyword evidence="6" id="KW-0694">RNA-binding</keyword>
<dbReference type="InterPro" id="IPR000586">
    <property type="entry name" value="Somatstn_rcpt"/>
</dbReference>
<keyword evidence="10 18" id="KW-0472">Membrane</keyword>
<comment type="function">
    <text evidence="15">mRNA cap-binding component of the eukaryotic translation initiation factor 3 (eIF-3) complex, which is involved in protein synthesis of a specialized repertoire of mRNAs and, together with other initiation factors, stimulates binding of mRNA and methionyl-tRNAi to the 40S ribosome. The eIF-3 complex specifically targets and initiates translation of a subset of mRNAs involved in cell proliferation. In the eIF-3 complex, eif3d specifically recognizes and binds the 7-methylguanosine cap of a subset of mRNAs.</text>
</comment>
<feature type="region of interest" description="RNA gate" evidence="15">
    <location>
        <begin position="768"/>
        <end position="782"/>
    </location>
</feature>
<feature type="region of interest" description="Disordered" evidence="17">
    <location>
        <begin position="1005"/>
        <end position="1032"/>
    </location>
</feature>
<protein>
    <recommendedName>
        <fullName evidence="15">Eukaryotic translation initiation factor 3 subunit D</fullName>
        <shortName evidence="15">eIF3d</shortName>
    </recommendedName>
    <alternativeName>
        <fullName evidence="15">Eukaryotic translation initiation factor 3 subunit 7</fullName>
    </alternativeName>
</protein>
<evidence type="ECO:0000256" key="18">
    <source>
        <dbReference type="SAM" id="Phobius"/>
    </source>
</evidence>
<dbReference type="Pfam" id="PF05091">
    <property type="entry name" value="eIF-3_zeta"/>
    <property type="match status" value="1"/>
</dbReference>
<dbReference type="InterPro" id="IPR017452">
    <property type="entry name" value="GPCR_Rhodpsn_7TM"/>
</dbReference>
<keyword evidence="11" id="KW-1015">Disulfide bond</keyword>
<dbReference type="FunFam" id="1.20.1070.10:FF:000039">
    <property type="entry name" value="somatostatin receptor type 2"/>
    <property type="match status" value="1"/>
</dbReference>
<evidence type="ECO:0000313" key="20">
    <source>
        <dbReference type="EMBL" id="KAK2916260.1"/>
    </source>
</evidence>
<comment type="domain">
    <text evidence="15">The RNA gate region regulates mRNA cap recognition to prevent promiscuous mRNA-binding before assembly of eif3d into the full eukaryotic translation initiation factor 3 (eIF-3) complex.</text>
</comment>
<comment type="similarity">
    <text evidence="16">Belongs to the G-protein coupled receptor 1 family.</text>
</comment>
<feature type="compositionally biased region" description="Acidic residues" evidence="17">
    <location>
        <begin position="1012"/>
        <end position="1032"/>
    </location>
</feature>
<keyword evidence="9 16" id="KW-0297">G-protein coupled receptor</keyword>
<keyword evidence="5 16" id="KW-0812">Transmembrane</keyword>
<dbReference type="GO" id="GO:0005886">
    <property type="term" value="C:plasma membrane"/>
    <property type="evidence" value="ECO:0007669"/>
    <property type="project" value="UniProtKB-SubCell"/>
</dbReference>
<keyword evidence="3 15" id="KW-0963">Cytoplasm</keyword>
<keyword evidence="13" id="KW-0325">Glycoprotein</keyword>
<evidence type="ECO:0000313" key="21">
    <source>
        <dbReference type="Proteomes" id="UP001187343"/>
    </source>
</evidence>
<evidence type="ECO:0000256" key="5">
    <source>
        <dbReference type="ARBA" id="ARBA00022692"/>
    </source>
</evidence>
<dbReference type="AlphaFoldDB" id="A0AA88QGB1"/>
<gene>
    <name evidence="15" type="primary">EIF3D</name>
    <name evidence="15" type="synonym">EIF3S7</name>
    <name evidence="20" type="ORF">Q8A67_000634</name>
</gene>
<sequence>MELTSVDASAVLGLWGNGSIPGFLLNESVLNDTCSLNASNCTNGTDAGNRAETSMAGILIPLIYIIVCIVGLGGNSLVIHIVLHYSKTESVTNIYILNLAIADELFMLGLPFLAVQNAMHSWPFGSFTCRLVMTVDGINQFTSIFCLTVMSIDRYLAVVHPIRSSKWRRPQVAKAVNGTIWAVSFLVVLPVVIFANVQREGGICNIIWPEPANIWGAAFIIYTSTVGFFFPLLVICMCYLLIVIKIRSSGKKVHATSTKRRKSERKVTRMVVIVVAVFVFCWMPFYALNIINLVESLRDEPQGLHLFVVVLSYANSCANPIVYGFLSDNFKRGFRKALCRSSRRVENHEPTEQQHQEERRRVLMPRESLRRAVRDEEDEEEEEYREEVTEMTEICRITQNGNGSGQPESTRALFLERPSGVSETCSPDRRGAGGDVVGKGPGFGPAATLLNGAKNGNVKTLPEEPVEKNTSLEISYLVTRSFTARALTAPPGSSRASLKNTNLYSSEGNGKPFSKGDRLGKVADWTGATYQDKRYTNKYSSQFGGGSQYAYFHEEDETSFQLVDTAKTQKTAYQRNRMRFAQRNLRRDKDRRTLTQFNMQTLPKSAKQKERDRMRLQKKFQKQFGVRQKWDQKSQAQLKPRDSSVEVRSDWEVKEEMDFPRLMKMRYMDVADPLDIECCGALEYYDKAFDRITTRNEKPLKSIKRIFHTVTTTDDPVIRKLAKTQGNVFATDAILATLMCCTRSVNSWDIIVQRVGNKLFFDKRDNSDFDLLTVSETANEPPQDEGSSLNSPRNLAMEATYINHNFSQQCLRMGGERYKFPNPNPFVEEDIEKSEVASVAYRYRRWKLGEDIDLIVRCEHDGVMTGANGEVSFVNVKTLNEWDSRYCNGVDWRQKLDSQRGAVLATELKNNSYKLARWTCCAILAGSEYLKLGYVSRYHVKDSSRHVVLGTQQFKPNEFASQINLSMENAWGILRCVIDICRKLEEGKYLILKDPNKQVIRVYSLPDGTFSSDEDEEEDDEDEEEDEEDDDN</sequence>
<evidence type="ECO:0000256" key="13">
    <source>
        <dbReference type="ARBA" id="ARBA00023180"/>
    </source>
</evidence>
<dbReference type="InterPro" id="IPR001856">
    <property type="entry name" value="Somatstn_rcpt_3"/>
</dbReference>
<dbReference type="InterPro" id="IPR000276">
    <property type="entry name" value="GPCR_Rhodpsn"/>
</dbReference>
<keyword evidence="21" id="KW-1185">Reference proteome</keyword>
<dbReference type="GO" id="GO:0001732">
    <property type="term" value="P:formation of cytoplasmic translation initiation complex"/>
    <property type="evidence" value="ECO:0007669"/>
    <property type="project" value="UniProtKB-UniRule"/>
</dbReference>
<comment type="subunit">
    <text evidence="15">Component of the eukaryotic translation initiation factor 3 (eIF-3) complex, which is composed of 13 subunits: EIF3A, EIF3B, EIF3C, EIF3D, EIF3E, EIF3F, EIF3G, EIF3H, EIF3I, EIF3J, EIF3K, EIF3L and EIF3M.</text>
</comment>
<evidence type="ECO:0000256" key="2">
    <source>
        <dbReference type="ARBA" id="ARBA00022475"/>
    </source>
</evidence>
<evidence type="ECO:0000256" key="1">
    <source>
        <dbReference type="ARBA" id="ARBA00004651"/>
    </source>
</evidence>
<dbReference type="GO" id="GO:0003743">
    <property type="term" value="F:translation initiation factor activity"/>
    <property type="evidence" value="ECO:0007669"/>
    <property type="project" value="UniProtKB-UniRule"/>
</dbReference>
<dbReference type="HAMAP" id="MF_03003">
    <property type="entry name" value="eIF3d"/>
    <property type="match status" value="1"/>
</dbReference>
<dbReference type="Proteomes" id="UP001187343">
    <property type="component" value="Unassembled WGS sequence"/>
</dbReference>
<dbReference type="PRINTS" id="PR00237">
    <property type="entry name" value="GPCRRHODOPSN"/>
</dbReference>
<dbReference type="GO" id="GO:0002191">
    <property type="term" value="P:cap-dependent translational initiation"/>
    <property type="evidence" value="ECO:0007669"/>
    <property type="project" value="UniProtKB-UniRule"/>
</dbReference>
<feature type="region of interest" description="Disordered" evidence="17">
    <location>
        <begin position="343"/>
        <end position="364"/>
    </location>
</feature>
<dbReference type="Pfam" id="PF00001">
    <property type="entry name" value="7tm_1"/>
    <property type="match status" value="1"/>
</dbReference>
<name>A0AA88QGB1_9TELE</name>
<evidence type="ECO:0000256" key="10">
    <source>
        <dbReference type="ARBA" id="ARBA00023136"/>
    </source>
</evidence>
<dbReference type="EMBL" id="JAUYZG010000001">
    <property type="protein sequence ID" value="KAK2916260.1"/>
    <property type="molecule type" value="Genomic_DNA"/>
</dbReference>
<evidence type="ECO:0000256" key="7">
    <source>
        <dbReference type="ARBA" id="ARBA00022917"/>
    </source>
</evidence>
<evidence type="ECO:0000256" key="12">
    <source>
        <dbReference type="ARBA" id="ARBA00023170"/>
    </source>
</evidence>
<evidence type="ECO:0000256" key="3">
    <source>
        <dbReference type="ARBA" id="ARBA00022490"/>
    </source>
</evidence>
<feature type="transmembrane region" description="Helical" evidence="18">
    <location>
        <begin position="58"/>
        <end position="83"/>
    </location>
</feature>
<dbReference type="PRINTS" id="PR00589">
    <property type="entry name" value="SOMATOSTTN3R"/>
</dbReference>
<comment type="subcellular location">
    <subcellularLocation>
        <location evidence="1">Cell membrane</location>
        <topology evidence="1">Multi-pass membrane protein</topology>
    </subcellularLocation>
    <subcellularLocation>
        <location evidence="15">Cytoplasm</location>
    </subcellularLocation>
</comment>
<comment type="similarity">
    <text evidence="15">Belongs to the eIF-3 subunit D family.</text>
</comment>
<accession>A0AA88QGB1</accession>
<feature type="transmembrane region" description="Helical" evidence="18">
    <location>
        <begin position="217"/>
        <end position="246"/>
    </location>
</feature>
<keyword evidence="8 18" id="KW-1133">Transmembrane helix</keyword>
<dbReference type="GO" id="GO:0004994">
    <property type="term" value="F:somatostatin receptor activity"/>
    <property type="evidence" value="ECO:0007669"/>
    <property type="project" value="InterPro"/>
</dbReference>
<feature type="transmembrane region" description="Helical" evidence="18">
    <location>
        <begin position="95"/>
        <end position="118"/>
    </location>
</feature>
<dbReference type="PANTHER" id="PTHR12399:SF0">
    <property type="entry name" value="EUKARYOTIC TRANSLATION INITIATION FACTOR 3 SUBUNIT D"/>
    <property type="match status" value="1"/>
</dbReference>
<keyword evidence="4 15" id="KW-0396">Initiation factor</keyword>
<dbReference type="GO" id="GO:0016282">
    <property type="term" value="C:eukaryotic 43S preinitiation complex"/>
    <property type="evidence" value="ECO:0007669"/>
    <property type="project" value="UniProtKB-UniRule"/>
</dbReference>
<keyword evidence="12 16" id="KW-0675">Receptor</keyword>
<comment type="caution">
    <text evidence="20">The sequence shown here is derived from an EMBL/GenBank/DDBJ whole genome shotgun (WGS) entry which is preliminary data.</text>
</comment>
<evidence type="ECO:0000256" key="4">
    <source>
        <dbReference type="ARBA" id="ARBA00022540"/>
    </source>
</evidence>
<organism evidence="20 21">
    <name type="scientific">Cirrhinus molitorella</name>
    <name type="common">mud carp</name>
    <dbReference type="NCBI Taxonomy" id="172907"/>
    <lineage>
        <taxon>Eukaryota</taxon>
        <taxon>Metazoa</taxon>
        <taxon>Chordata</taxon>
        <taxon>Craniata</taxon>
        <taxon>Vertebrata</taxon>
        <taxon>Euteleostomi</taxon>
        <taxon>Actinopterygii</taxon>
        <taxon>Neopterygii</taxon>
        <taxon>Teleostei</taxon>
        <taxon>Ostariophysi</taxon>
        <taxon>Cypriniformes</taxon>
        <taxon>Cyprinidae</taxon>
        <taxon>Labeoninae</taxon>
        <taxon>Labeonini</taxon>
        <taxon>Cirrhinus</taxon>
    </lineage>
</organism>
<evidence type="ECO:0000256" key="11">
    <source>
        <dbReference type="ARBA" id="ARBA00023157"/>
    </source>
</evidence>
<feature type="domain" description="G-protein coupled receptors family 1 profile" evidence="19">
    <location>
        <begin position="74"/>
        <end position="323"/>
    </location>
</feature>
<dbReference type="CDD" id="cd15972">
    <property type="entry name" value="7tmA_SSTR3"/>
    <property type="match status" value="1"/>
</dbReference>
<dbReference type="SUPFAM" id="SSF81321">
    <property type="entry name" value="Family A G protein-coupled receptor-like"/>
    <property type="match status" value="1"/>
</dbReference>
<feature type="transmembrane region" description="Helical" evidence="18">
    <location>
        <begin position="267"/>
        <end position="291"/>
    </location>
</feature>
<evidence type="ECO:0000256" key="14">
    <source>
        <dbReference type="ARBA" id="ARBA00023224"/>
    </source>
</evidence>
<evidence type="ECO:0000256" key="8">
    <source>
        <dbReference type="ARBA" id="ARBA00022989"/>
    </source>
</evidence>
<dbReference type="InterPro" id="IPR007783">
    <property type="entry name" value="eIF3d"/>
</dbReference>
<feature type="transmembrane region" description="Helical" evidence="18">
    <location>
        <begin position="138"/>
        <end position="157"/>
    </location>
</feature>
<keyword evidence="2" id="KW-1003">Cell membrane</keyword>
<evidence type="ECO:0000256" key="6">
    <source>
        <dbReference type="ARBA" id="ARBA00022884"/>
    </source>
</evidence>
<keyword evidence="14 16" id="KW-0807">Transducer</keyword>
<evidence type="ECO:0000256" key="17">
    <source>
        <dbReference type="SAM" id="MobiDB-lite"/>
    </source>
</evidence>
<feature type="region of interest" description="Disordered" evidence="17">
    <location>
        <begin position="371"/>
        <end position="390"/>
    </location>
</feature>
<dbReference type="Gene3D" id="1.20.1070.10">
    <property type="entry name" value="Rhodopsin 7-helix transmembrane proteins"/>
    <property type="match status" value="1"/>
</dbReference>
<evidence type="ECO:0000256" key="16">
    <source>
        <dbReference type="RuleBase" id="RU000688"/>
    </source>
</evidence>
<evidence type="ECO:0000259" key="19">
    <source>
        <dbReference type="PROSITE" id="PS50262"/>
    </source>
</evidence>
<dbReference type="PROSITE" id="PS50262">
    <property type="entry name" value="G_PROTEIN_RECEP_F1_2"/>
    <property type="match status" value="1"/>
</dbReference>